<keyword evidence="4" id="KW-1185">Reference proteome</keyword>
<dbReference type="Gene3D" id="3.40.50.300">
    <property type="entry name" value="P-loop containing nucleotide triphosphate hydrolases"/>
    <property type="match status" value="1"/>
</dbReference>
<name>A0A5C1E9C5_9RHOO</name>
<evidence type="ECO:0000313" key="4">
    <source>
        <dbReference type="Proteomes" id="UP000323671"/>
    </source>
</evidence>
<accession>A0A5C1E9C5</accession>
<dbReference type="SUPFAM" id="SSF52540">
    <property type="entry name" value="P-loop containing nucleoside triphosphate hydrolases"/>
    <property type="match status" value="1"/>
</dbReference>
<reference evidence="3 4" key="1">
    <citation type="submission" date="2017-07" db="EMBL/GenBank/DDBJ databases">
        <title>Complete genome sequence of Oryzomicrobium terrae TPP412.</title>
        <authorList>
            <person name="Chiu L.-W."/>
            <person name="Lo K.-J."/>
            <person name="Tsai Y.-M."/>
            <person name="Lin S.-S."/>
            <person name="Kuo C.-H."/>
            <person name="Liu C.-T."/>
        </authorList>
    </citation>
    <scope>NUCLEOTIDE SEQUENCE [LARGE SCALE GENOMIC DNA]</scope>
    <source>
        <strain evidence="3 4">TPP412</strain>
    </source>
</reference>
<feature type="region of interest" description="Disordered" evidence="1">
    <location>
        <begin position="1"/>
        <end position="23"/>
    </location>
</feature>
<evidence type="ECO:0000259" key="2">
    <source>
        <dbReference type="Pfam" id="PF03205"/>
    </source>
</evidence>
<dbReference type="GO" id="GO:0005525">
    <property type="term" value="F:GTP binding"/>
    <property type="evidence" value="ECO:0007669"/>
    <property type="project" value="InterPro"/>
</dbReference>
<dbReference type="PANTHER" id="PTHR40072">
    <property type="entry name" value="MOLYBDOPTERIN-GUANINE DINUCLEOTIDE BIOSYNTHESIS ADAPTER PROTEIN-RELATED"/>
    <property type="match status" value="1"/>
</dbReference>
<dbReference type="GO" id="GO:0006777">
    <property type="term" value="P:Mo-molybdopterin cofactor biosynthetic process"/>
    <property type="evidence" value="ECO:0007669"/>
    <property type="project" value="InterPro"/>
</dbReference>
<dbReference type="NCBIfam" id="TIGR00176">
    <property type="entry name" value="mobB"/>
    <property type="match status" value="1"/>
</dbReference>
<evidence type="ECO:0000313" key="3">
    <source>
        <dbReference type="EMBL" id="QEL65502.1"/>
    </source>
</evidence>
<organism evidence="3 4">
    <name type="scientific">Oryzomicrobium terrae</name>
    <dbReference type="NCBI Taxonomy" id="1735038"/>
    <lineage>
        <taxon>Bacteria</taxon>
        <taxon>Pseudomonadati</taxon>
        <taxon>Pseudomonadota</taxon>
        <taxon>Betaproteobacteria</taxon>
        <taxon>Rhodocyclales</taxon>
        <taxon>Rhodocyclaceae</taxon>
        <taxon>Oryzomicrobium</taxon>
    </lineage>
</organism>
<dbReference type="InterPro" id="IPR004435">
    <property type="entry name" value="MobB_dom"/>
</dbReference>
<dbReference type="AlphaFoldDB" id="A0A5C1E9C5"/>
<evidence type="ECO:0000256" key="1">
    <source>
        <dbReference type="SAM" id="MobiDB-lite"/>
    </source>
</evidence>
<dbReference type="EMBL" id="CP022579">
    <property type="protein sequence ID" value="QEL65502.1"/>
    <property type="molecule type" value="Genomic_DNA"/>
</dbReference>
<proteinExistence type="predicted"/>
<gene>
    <name evidence="3" type="primary">mobB</name>
    <name evidence="3" type="ORF">OTERR_20260</name>
</gene>
<dbReference type="CDD" id="cd03116">
    <property type="entry name" value="MobB"/>
    <property type="match status" value="1"/>
</dbReference>
<protein>
    <submittedName>
        <fullName evidence="3">Molybdopterin-guanine dinucleotide biosynthesis protein B</fullName>
    </submittedName>
</protein>
<feature type="domain" description="Molybdopterin-guanine dinucleotide biosynthesis protein B (MobB)" evidence="2">
    <location>
        <begin position="38"/>
        <end position="170"/>
    </location>
</feature>
<dbReference type="Proteomes" id="UP000323671">
    <property type="component" value="Chromosome"/>
</dbReference>
<dbReference type="PANTHER" id="PTHR40072:SF1">
    <property type="entry name" value="MOLYBDOPTERIN-GUANINE DINUCLEOTIDE BIOSYNTHESIS ADAPTER PROTEIN"/>
    <property type="match status" value="1"/>
</dbReference>
<dbReference type="InterPro" id="IPR052539">
    <property type="entry name" value="MGD_biosynthesis_adapter"/>
</dbReference>
<dbReference type="KEGG" id="otr:OTERR_20260"/>
<sequence>MTSLPTPTSSPLPPVSLSPDQPVPRASDLTPCIAGKTVFGFAGYSGSGKTTLIEQLIPRLIARGLRVSLIKHAHHDFDIDKPGKDSFRHRQAGAAEVLITCNSRFALLHELRGAAEPTLAEHLERLSACDLVLVEGFKNDPIPKIEIHRPAHGRPLIYPENPYVVAVASDADMVLPPPLSRLDLNDAEAIAAFIVAYVRPADVA</sequence>
<dbReference type="InterPro" id="IPR027417">
    <property type="entry name" value="P-loop_NTPase"/>
</dbReference>
<dbReference type="Pfam" id="PF03205">
    <property type="entry name" value="MobB"/>
    <property type="match status" value="1"/>
</dbReference>